<dbReference type="Proteomes" id="UP000250140">
    <property type="component" value="Unassembled WGS sequence"/>
</dbReference>
<keyword evidence="2" id="KW-1185">Reference proteome</keyword>
<organism evidence="1 2">
    <name type="scientific">Glonium stellatum</name>
    <dbReference type="NCBI Taxonomy" id="574774"/>
    <lineage>
        <taxon>Eukaryota</taxon>
        <taxon>Fungi</taxon>
        <taxon>Dikarya</taxon>
        <taxon>Ascomycota</taxon>
        <taxon>Pezizomycotina</taxon>
        <taxon>Dothideomycetes</taxon>
        <taxon>Pleosporomycetidae</taxon>
        <taxon>Gloniales</taxon>
        <taxon>Gloniaceae</taxon>
        <taxon>Glonium</taxon>
    </lineage>
</organism>
<reference evidence="1 2" key="1">
    <citation type="journal article" date="2016" name="Nat. Commun.">
        <title>Ectomycorrhizal ecology is imprinted in the genome of the dominant symbiotic fungus Cenococcum geophilum.</title>
        <authorList>
            <consortium name="DOE Joint Genome Institute"/>
            <person name="Peter M."/>
            <person name="Kohler A."/>
            <person name="Ohm R.A."/>
            <person name="Kuo A."/>
            <person name="Krutzmann J."/>
            <person name="Morin E."/>
            <person name="Arend M."/>
            <person name="Barry K.W."/>
            <person name="Binder M."/>
            <person name="Choi C."/>
            <person name="Clum A."/>
            <person name="Copeland A."/>
            <person name="Grisel N."/>
            <person name="Haridas S."/>
            <person name="Kipfer T."/>
            <person name="LaButti K."/>
            <person name="Lindquist E."/>
            <person name="Lipzen A."/>
            <person name="Maire R."/>
            <person name="Meier B."/>
            <person name="Mihaltcheva S."/>
            <person name="Molinier V."/>
            <person name="Murat C."/>
            <person name="Poggeler S."/>
            <person name="Quandt C.A."/>
            <person name="Sperisen C."/>
            <person name="Tritt A."/>
            <person name="Tisserant E."/>
            <person name="Crous P.W."/>
            <person name="Henrissat B."/>
            <person name="Nehls U."/>
            <person name="Egli S."/>
            <person name="Spatafora J.W."/>
            <person name="Grigoriev I.V."/>
            <person name="Martin F.M."/>
        </authorList>
    </citation>
    <scope>NUCLEOTIDE SEQUENCE [LARGE SCALE GENOMIC DNA]</scope>
    <source>
        <strain evidence="1 2">CBS 207.34</strain>
    </source>
</reference>
<sequence length="238" mass="27587">MCNQNEIAMNAAGRISSHTFRDLRSASRARKRETAKQKKYYHFRGLSPSDLYAPHYIPLCATSSCPTQGTPDDCWLLVFPADLSTAPVRTFTKREFYEEAQRWPRPPTYHHTYQKDKGKDPKRGETCKWNKMLYEKKRLQREIRSKGWQNETDGFEERPCGRGYDFWYWSHSQAPREDLGLEDKNVKAEGLEFDFIGEIVVGEVVQVDATLGVGEDKDWDIVSCASFMSWIELPLEAS</sequence>
<name>A0A8E2ER83_9PEZI</name>
<evidence type="ECO:0000313" key="2">
    <source>
        <dbReference type="Proteomes" id="UP000250140"/>
    </source>
</evidence>
<proteinExistence type="predicted"/>
<dbReference type="AlphaFoldDB" id="A0A8E2ER83"/>
<accession>A0A8E2ER83</accession>
<gene>
    <name evidence="1" type="ORF">AOQ84DRAFT_442779</name>
</gene>
<dbReference type="OrthoDB" id="5423564at2759"/>
<protein>
    <submittedName>
        <fullName evidence="1">Uncharacterized protein</fullName>
    </submittedName>
</protein>
<evidence type="ECO:0000313" key="1">
    <source>
        <dbReference type="EMBL" id="OCL03355.1"/>
    </source>
</evidence>
<dbReference type="EMBL" id="KV750756">
    <property type="protein sequence ID" value="OCL03355.1"/>
    <property type="molecule type" value="Genomic_DNA"/>
</dbReference>